<protein>
    <submittedName>
        <fullName evidence="3">Uncharacterized protein</fullName>
    </submittedName>
</protein>
<keyword evidence="1" id="KW-0175">Coiled coil</keyword>
<dbReference type="AlphaFoldDB" id="A0A077WNC1"/>
<evidence type="ECO:0000313" key="3">
    <source>
        <dbReference type="EMBL" id="CDS08608.1"/>
    </source>
</evidence>
<name>A0A077WNC1_9FUNG</name>
<evidence type="ECO:0000256" key="2">
    <source>
        <dbReference type="SAM" id="MobiDB-lite"/>
    </source>
</evidence>
<proteinExistence type="predicted"/>
<reference evidence="3" key="1">
    <citation type="journal article" date="2014" name="Genome Announc.">
        <title>De novo whole-genome sequence and genome annotation of Lichtheimia ramosa.</title>
        <authorList>
            <person name="Linde J."/>
            <person name="Schwartze V."/>
            <person name="Binder U."/>
            <person name="Lass-Florl C."/>
            <person name="Voigt K."/>
            <person name="Horn F."/>
        </authorList>
    </citation>
    <scope>NUCLEOTIDE SEQUENCE</scope>
    <source>
        <strain evidence="3">JMRC FSU:6197</strain>
    </source>
</reference>
<feature type="coiled-coil region" evidence="1">
    <location>
        <begin position="45"/>
        <end position="94"/>
    </location>
</feature>
<accession>A0A077WNC1</accession>
<organism evidence="3">
    <name type="scientific">Lichtheimia ramosa</name>
    <dbReference type="NCBI Taxonomy" id="688394"/>
    <lineage>
        <taxon>Eukaryota</taxon>
        <taxon>Fungi</taxon>
        <taxon>Fungi incertae sedis</taxon>
        <taxon>Mucoromycota</taxon>
        <taxon>Mucoromycotina</taxon>
        <taxon>Mucoromycetes</taxon>
        <taxon>Mucorales</taxon>
        <taxon>Lichtheimiaceae</taxon>
        <taxon>Lichtheimia</taxon>
    </lineage>
</organism>
<gene>
    <name evidence="3" type="ORF">LRAMOSA09969</name>
</gene>
<sequence length="138" mass="16183">MTLQESQQKEQSAHTRNPIPIASQSRNLELLVLEEKAEALRTDLLLRLEEMINQMREAFDKVSKTLLDTVSEWEQQAIDTLKADIRDIQELENEQRIRQEQLRRFVHATTTSFAEIFNKHGHHSKEQSSSRLTDNMQL</sequence>
<evidence type="ECO:0000256" key="1">
    <source>
        <dbReference type="SAM" id="Coils"/>
    </source>
</evidence>
<dbReference type="EMBL" id="LK023326">
    <property type="protein sequence ID" value="CDS08608.1"/>
    <property type="molecule type" value="Genomic_DNA"/>
</dbReference>
<feature type="region of interest" description="Disordered" evidence="2">
    <location>
        <begin position="1"/>
        <end position="20"/>
    </location>
</feature>
<dbReference type="OrthoDB" id="2279856at2759"/>